<feature type="non-terminal residue" evidence="2">
    <location>
        <position position="93"/>
    </location>
</feature>
<reference evidence="2" key="1">
    <citation type="submission" date="2023-10" db="EMBL/GenBank/DDBJ databases">
        <authorList>
            <person name="Chen Y."/>
            <person name="Shah S."/>
            <person name="Dougan E. K."/>
            <person name="Thang M."/>
            <person name="Chan C."/>
        </authorList>
    </citation>
    <scope>NUCLEOTIDE SEQUENCE [LARGE SCALE GENOMIC DNA]</scope>
</reference>
<organism evidence="2 3">
    <name type="scientific">Prorocentrum cordatum</name>
    <dbReference type="NCBI Taxonomy" id="2364126"/>
    <lineage>
        <taxon>Eukaryota</taxon>
        <taxon>Sar</taxon>
        <taxon>Alveolata</taxon>
        <taxon>Dinophyceae</taxon>
        <taxon>Prorocentrales</taxon>
        <taxon>Prorocentraceae</taxon>
        <taxon>Prorocentrum</taxon>
    </lineage>
</organism>
<feature type="compositionally biased region" description="Basic and acidic residues" evidence="1">
    <location>
        <begin position="1"/>
        <end position="15"/>
    </location>
</feature>
<dbReference type="EMBL" id="CAUYUJ010010841">
    <property type="protein sequence ID" value="CAK0830377.1"/>
    <property type="molecule type" value="Genomic_DNA"/>
</dbReference>
<protein>
    <submittedName>
        <fullName evidence="2">Uncharacterized protein</fullName>
    </submittedName>
</protein>
<accession>A0ABN9SEH3</accession>
<sequence>HAAAKCPRDRPRRGGGDVGRAWRVQRGRHLAIGRKSCLRIWWWRRMGGSRQARSDGPSASSVQIEAQNLAHRRMPALDIQRAVGFEPAKAFAM</sequence>
<evidence type="ECO:0000313" key="2">
    <source>
        <dbReference type="EMBL" id="CAK0830377.1"/>
    </source>
</evidence>
<evidence type="ECO:0000256" key="1">
    <source>
        <dbReference type="SAM" id="MobiDB-lite"/>
    </source>
</evidence>
<feature type="non-terminal residue" evidence="2">
    <location>
        <position position="1"/>
    </location>
</feature>
<name>A0ABN9SEH3_9DINO</name>
<keyword evidence="3" id="KW-1185">Reference proteome</keyword>
<proteinExistence type="predicted"/>
<feature type="region of interest" description="Disordered" evidence="1">
    <location>
        <begin position="1"/>
        <end position="20"/>
    </location>
</feature>
<evidence type="ECO:0000313" key="3">
    <source>
        <dbReference type="Proteomes" id="UP001189429"/>
    </source>
</evidence>
<gene>
    <name evidence="2" type="ORF">PCOR1329_LOCUS29031</name>
</gene>
<comment type="caution">
    <text evidence="2">The sequence shown here is derived from an EMBL/GenBank/DDBJ whole genome shotgun (WGS) entry which is preliminary data.</text>
</comment>
<dbReference type="Proteomes" id="UP001189429">
    <property type="component" value="Unassembled WGS sequence"/>
</dbReference>